<dbReference type="Proteomes" id="UP000268321">
    <property type="component" value="Unassembled WGS sequence"/>
</dbReference>
<gene>
    <name evidence="1" type="ORF">METBISCDRAFT_22028</name>
</gene>
<dbReference type="EMBL" id="ML004437">
    <property type="protein sequence ID" value="RKP31753.1"/>
    <property type="molecule type" value="Genomic_DNA"/>
</dbReference>
<sequence length="305" mass="33023">MGLGSCGPEPADCYRSESCLLSSLDSDDSADLSFNESIVSAALADISVLSQVLSAQLTTIPSVSTTLATAKATPQTVLTRPTQGKLLKLFRPKENLLNAERDAGPDALLFSPHKSFLALCELLHALQLAGAMADVKAQPPENAANLAPELYTLRGRQGTQTLVPNQLRLLKRYAIEYAARTKYVLPSTPQDVEIMLHNANVSQFDRAYGLLRILEMFREKLWNSVVLPSRSDAFPGARIDCSTFVSSDELEHRYNTTVLKNGSHVPWAAHKSRLAPAGVLRGAKTLGSTCSPTLGKSVIQYTIKG</sequence>
<keyword evidence="2" id="KW-1185">Reference proteome</keyword>
<evidence type="ECO:0000313" key="1">
    <source>
        <dbReference type="EMBL" id="RKP31753.1"/>
    </source>
</evidence>
<organism evidence="1 2">
    <name type="scientific">Metschnikowia bicuspidata</name>
    <dbReference type="NCBI Taxonomy" id="27322"/>
    <lineage>
        <taxon>Eukaryota</taxon>
        <taxon>Fungi</taxon>
        <taxon>Dikarya</taxon>
        <taxon>Ascomycota</taxon>
        <taxon>Saccharomycotina</taxon>
        <taxon>Pichiomycetes</taxon>
        <taxon>Metschnikowiaceae</taxon>
        <taxon>Metschnikowia</taxon>
    </lineage>
</organism>
<name>A0A4P9ZFU5_9ASCO</name>
<dbReference type="OrthoDB" id="4096513at2759"/>
<protein>
    <submittedName>
        <fullName evidence="1">Uncharacterized protein</fullName>
    </submittedName>
</protein>
<evidence type="ECO:0000313" key="2">
    <source>
        <dbReference type="Proteomes" id="UP000268321"/>
    </source>
</evidence>
<reference evidence="2" key="1">
    <citation type="journal article" date="2018" name="Nat. Microbiol.">
        <title>Leveraging single-cell genomics to expand the fungal tree of life.</title>
        <authorList>
            <person name="Ahrendt S.R."/>
            <person name="Quandt C.A."/>
            <person name="Ciobanu D."/>
            <person name="Clum A."/>
            <person name="Salamov A."/>
            <person name="Andreopoulos B."/>
            <person name="Cheng J.F."/>
            <person name="Woyke T."/>
            <person name="Pelin A."/>
            <person name="Henrissat B."/>
            <person name="Reynolds N.K."/>
            <person name="Benny G.L."/>
            <person name="Smith M.E."/>
            <person name="James T.Y."/>
            <person name="Grigoriev I.V."/>
        </authorList>
    </citation>
    <scope>NUCLEOTIDE SEQUENCE [LARGE SCALE GENOMIC DNA]</scope>
    <source>
        <strain evidence="2">Baker2002</strain>
    </source>
</reference>
<dbReference type="AlphaFoldDB" id="A0A4P9ZFU5"/>
<proteinExistence type="predicted"/>
<accession>A0A4P9ZFU5</accession>